<dbReference type="OrthoDB" id="408373at2759"/>
<reference evidence="2 3" key="1">
    <citation type="submission" date="2018-08" db="EMBL/GenBank/DDBJ databases">
        <authorList>
            <person name="Laetsch R D."/>
            <person name="Stevens L."/>
            <person name="Kumar S."/>
            <person name="Blaxter L. M."/>
        </authorList>
    </citation>
    <scope>NUCLEOTIDE SEQUENCE [LARGE SCALE GENOMIC DNA]</scope>
</reference>
<keyword evidence="3" id="KW-1185">Reference proteome</keyword>
<keyword evidence="1" id="KW-0378">Hydrolase</keyword>
<dbReference type="InterPro" id="IPR029058">
    <property type="entry name" value="AB_hydrolase_fold"/>
</dbReference>
<proteinExistence type="predicted"/>
<gene>
    <name evidence="2" type="ORF">NAV_LOCUS8322</name>
</gene>
<dbReference type="GO" id="GO:0004553">
    <property type="term" value="F:hydrolase activity, hydrolyzing O-glycosyl compounds"/>
    <property type="evidence" value="ECO:0007669"/>
    <property type="project" value="TreeGrafter"/>
</dbReference>
<dbReference type="Gene3D" id="3.40.50.1820">
    <property type="entry name" value="alpha/beta hydrolase"/>
    <property type="match status" value="1"/>
</dbReference>
<dbReference type="SUPFAM" id="SSF53474">
    <property type="entry name" value="alpha/beta-Hydrolases"/>
    <property type="match status" value="1"/>
</dbReference>
<dbReference type="PANTHER" id="PTHR16138">
    <property type="entry name" value="MYCOPHENOLIC ACID ACYL-GLUCURONIDE ESTERASE, MITOCHONDRIAL"/>
    <property type="match status" value="1"/>
</dbReference>
<evidence type="ECO:0008006" key="4">
    <source>
        <dbReference type="Google" id="ProtNLM"/>
    </source>
</evidence>
<dbReference type="InterPro" id="IPR052382">
    <property type="entry name" value="ABHD10_acyl-thioesterase"/>
</dbReference>
<dbReference type="EMBL" id="UPTC01002478">
    <property type="protein sequence ID" value="VBB33531.1"/>
    <property type="molecule type" value="Genomic_DNA"/>
</dbReference>
<dbReference type="AlphaFoldDB" id="A0A498STS2"/>
<dbReference type="Proteomes" id="UP000276991">
    <property type="component" value="Unassembled WGS sequence"/>
</dbReference>
<dbReference type="STRING" id="6277.A0A498STS2"/>
<evidence type="ECO:0000313" key="2">
    <source>
        <dbReference type="EMBL" id="VBB33531.1"/>
    </source>
</evidence>
<organism evidence="2 3">
    <name type="scientific">Acanthocheilonema viteae</name>
    <name type="common">Filarial nematode worm</name>
    <name type="synonym">Dipetalonema viteae</name>
    <dbReference type="NCBI Taxonomy" id="6277"/>
    <lineage>
        <taxon>Eukaryota</taxon>
        <taxon>Metazoa</taxon>
        <taxon>Ecdysozoa</taxon>
        <taxon>Nematoda</taxon>
        <taxon>Chromadorea</taxon>
        <taxon>Rhabditida</taxon>
        <taxon>Spirurina</taxon>
        <taxon>Spiruromorpha</taxon>
        <taxon>Filarioidea</taxon>
        <taxon>Onchocercidae</taxon>
        <taxon>Acanthocheilonema</taxon>
    </lineage>
</organism>
<dbReference type="PANTHER" id="PTHR16138:SF7">
    <property type="entry name" value="PALMITOYL-PROTEIN THIOESTERASE ABHD10, MITOCHONDRIAL"/>
    <property type="match status" value="1"/>
</dbReference>
<accession>A0A498STS2</accession>
<protein>
    <recommendedName>
        <fullName evidence="4">Serine aminopeptidase S33 domain-containing protein</fullName>
    </recommendedName>
</protein>
<name>A0A498STS2_ACAVI</name>
<evidence type="ECO:0000313" key="3">
    <source>
        <dbReference type="Proteomes" id="UP000276991"/>
    </source>
</evidence>
<evidence type="ECO:0000256" key="1">
    <source>
        <dbReference type="ARBA" id="ARBA00022801"/>
    </source>
</evidence>
<sequence>MNIDECSKQQRAGCHSVLRAALLKPQAICGLMLLSPGVGLTLKSYIQIVMPQFWEEILAEKNVPHPSASKYLPPIMVNRQCLQHFVDTCVSNQMKSIPIHCPVRIMHGSDDKVVPLLNVKKFKEKLESKDVVLTVIDGSGHYLPFATEFEELFDSLLCSVQQIDNRTL</sequence>